<sequence>MTHFTKYQALGNDYVVIDPRDAAFEPTGQDALLLCDRNFGIGADGVLYGPIGPVDADQPVRLRIFNSDGSECEKSGNGIRIFALHLAARHLPGVRELTVRTLGGDSPVRIVDEQAGVVSVGMGLPSFDAAAVPMLGITGLAVEQPLLVDGQQLTVTALNLGNPHAVVFTEHPTRELACALGPLIAEHERFPTRTNVQFLRVLDRRTIQIEVWERGAGYTLASGSSGCAATAVAHRLDLVDTGAEITVRMAGGEIGVTVAPDSTVTMTGGAEHVLSGTLAAALVARLGNHADQDAVAHSDRDAVAHAEPAAVRA</sequence>
<dbReference type="EC" id="5.1.1.7" evidence="3 4"/>
<dbReference type="SUPFAM" id="SSF54506">
    <property type="entry name" value="Diaminopimelate epimerase-like"/>
    <property type="match status" value="2"/>
</dbReference>
<protein>
    <recommendedName>
        <fullName evidence="3 4">Diaminopimelate epimerase</fullName>
        <shortName evidence="3">DAP epimerase</shortName>
        <ecNumber evidence="3 4">5.1.1.7</ecNumber>
    </recommendedName>
    <alternativeName>
        <fullName evidence="3">PLP-independent amino acid racemase</fullName>
    </alternativeName>
</protein>
<gene>
    <name evidence="3" type="primary">dapF</name>
    <name evidence="5" type="ORF">LV75_003350</name>
</gene>
<comment type="caution">
    <text evidence="3">Lacks conserved residue(s) required for the propagation of feature annotation.</text>
</comment>
<comment type="catalytic activity">
    <reaction evidence="3">
        <text>(2S,6S)-2,6-diaminopimelate = meso-2,6-diaminopimelate</text>
        <dbReference type="Rhea" id="RHEA:15393"/>
        <dbReference type="ChEBI" id="CHEBI:57609"/>
        <dbReference type="ChEBI" id="CHEBI:57791"/>
        <dbReference type="EC" id="5.1.1.7"/>
    </reaction>
</comment>
<name>A0ABT1IDY1_9PSEU</name>
<evidence type="ECO:0000313" key="6">
    <source>
        <dbReference type="Proteomes" id="UP001205185"/>
    </source>
</evidence>
<dbReference type="HAMAP" id="MF_00197">
    <property type="entry name" value="DAP_epimerase"/>
    <property type="match status" value="1"/>
</dbReference>
<feature type="binding site" evidence="3">
    <location>
        <position position="195"/>
    </location>
    <ligand>
        <name>substrate</name>
    </ligand>
</feature>
<keyword evidence="6" id="KW-1185">Reference proteome</keyword>
<dbReference type="PANTHER" id="PTHR31689:SF0">
    <property type="entry name" value="DIAMINOPIMELATE EPIMERASE"/>
    <property type="match status" value="1"/>
</dbReference>
<comment type="subunit">
    <text evidence="3">Homodimer.</text>
</comment>
<evidence type="ECO:0000256" key="3">
    <source>
        <dbReference type="HAMAP-Rule" id="MF_00197"/>
    </source>
</evidence>
<reference evidence="5 6" key="1">
    <citation type="submission" date="2022-06" db="EMBL/GenBank/DDBJ databases">
        <title>Genomic Encyclopedia of Archaeal and Bacterial Type Strains, Phase II (KMG-II): from individual species to whole genera.</title>
        <authorList>
            <person name="Goeker M."/>
        </authorList>
    </citation>
    <scope>NUCLEOTIDE SEQUENCE [LARGE SCALE GENOMIC DNA]</scope>
    <source>
        <strain evidence="5 6">DSM 44255</strain>
    </source>
</reference>
<evidence type="ECO:0000256" key="2">
    <source>
        <dbReference type="ARBA" id="ARBA00023235"/>
    </source>
</evidence>
<dbReference type="Gene3D" id="3.10.310.10">
    <property type="entry name" value="Diaminopimelate Epimerase, Chain A, domain 1"/>
    <property type="match status" value="2"/>
</dbReference>
<keyword evidence="3" id="KW-0457">Lysine biosynthesis</keyword>
<accession>A0ABT1IDY1</accession>
<comment type="caution">
    <text evidence="5">The sequence shown here is derived from an EMBL/GenBank/DDBJ whole genome shotgun (WGS) entry which is preliminary data.</text>
</comment>
<dbReference type="NCBIfam" id="TIGR00652">
    <property type="entry name" value="DapF"/>
    <property type="match status" value="1"/>
</dbReference>
<dbReference type="EMBL" id="JAMTCO010000008">
    <property type="protein sequence ID" value="MCP2270838.1"/>
    <property type="molecule type" value="Genomic_DNA"/>
</dbReference>
<feature type="binding site" evidence="3">
    <location>
        <position position="66"/>
    </location>
    <ligand>
        <name>substrate</name>
    </ligand>
</feature>
<feature type="binding site" evidence="3">
    <location>
        <begin position="76"/>
        <end position="77"/>
    </location>
    <ligand>
        <name>substrate</name>
    </ligand>
</feature>
<keyword evidence="3" id="KW-0028">Amino-acid biosynthesis</keyword>
<comment type="similarity">
    <text evidence="1 3">Belongs to the diaminopimelate epimerase family.</text>
</comment>
<dbReference type="RefSeq" id="WP_253887808.1">
    <property type="nucleotide sequence ID" value="NZ_BAAAVB010000013.1"/>
</dbReference>
<dbReference type="Pfam" id="PF01678">
    <property type="entry name" value="DAP_epimerase"/>
    <property type="match status" value="2"/>
</dbReference>
<evidence type="ECO:0000256" key="1">
    <source>
        <dbReference type="ARBA" id="ARBA00010219"/>
    </source>
</evidence>
<feature type="binding site" evidence="3">
    <location>
        <position position="12"/>
    </location>
    <ligand>
        <name>substrate</name>
    </ligand>
</feature>
<comment type="subcellular location">
    <subcellularLocation>
        <location evidence="3">Cytoplasm</location>
    </subcellularLocation>
</comment>
<feature type="binding site" evidence="3">
    <location>
        <position position="162"/>
    </location>
    <ligand>
        <name>substrate</name>
    </ligand>
</feature>
<organism evidence="5 6">
    <name type="scientific">Actinokineospora diospyrosa</name>
    <dbReference type="NCBI Taxonomy" id="103728"/>
    <lineage>
        <taxon>Bacteria</taxon>
        <taxon>Bacillati</taxon>
        <taxon>Actinomycetota</taxon>
        <taxon>Actinomycetes</taxon>
        <taxon>Pseudonocardiales</taxon>
        <taxon>Pseudonocardiaceae</taxon>
        <taxon>Actinokineospora</taxon>
    </lineage>
</organism>
<dbReference type="PANTHER" id="PTHR31689">
    <property type="entry name" value="DIAMINOPIMELATE EPIMERASE, CHLOROPLASTIC"/>
    <property type="match status" value="1"/>
</dbReference>
<evidence type="ECO:0000256" key="4">
    <source>
        <dbReference type="NCBIfam" id="TIGR00652"/>
    </source>
</evidence>
<keyword evidence="2 3" id="KW-0413">Isomerase</keyword>
<evidence type="ECO:0000313" key="5">
    <source>
        <dbReference type="EMBL" id="MCP2270838.1"/>
    </source>
</evidence>
<proteinExistence type="inferred from homology"/>
<dbReference type="InterPro" id="IPR001653">
    <property type="entry name" value="DAP_epimerase_DapF"/>
</dbReference>
<feature type="site" description="Could be important to modulate the pK values of the two catalytic cysteine residues" evidence="3">
    <location>
        <position position="164"/>
    </location>
</feature>
<feature type="site" description="Could be important to modulate the pK values of the two catalytic cysteine residues" evidence="3">
    <location>
        <position position="213"/>
    </location>
</feature>
<comment type="pathway">
    <text evidence="3">Amino-acid biosynthesis; L-lysine biosynthesis via DAP pathway; DL-2,6-diaminopimelate from LL-2,6-diaminopimelate: step 1/1.</text>
</comment>
<feature type="binding site" evidence="3">
    <location>
        <begin position="213"/>
        <end position="214"/>
    </location>
    <ligand>
        <name>substrate</name>
    </ligand>
</feature>
<keyword evidence="3" id="KW-0963">Cytoplasm</keyword>
<feature type="binding site" evidence="3">
    <location>
        <begin position="223"/>
        <end position="224"/>
    </location>
    <ligand>
        <name>substrate</name>
    </ligand>
</feature>
<dbReference type="Proteomes" id="UP001205185">
    <property type="component" value="Unassembled WGS sequence"/>
</dbReference>
<comment type="function">
    <text evidence="3">Catalyzes the stereoinversion of LL-2,6-diaminopimelate (L,L-DAP) to meso-diaminopimelate (meso-DAP), a precursor of L-lysine and an essential component of the bacterial peptidoglycan.</text>
</comment>